<sequence length="323" mass="36360">MNFRHLRYHATRRSLSPKLGFVHMPKAGGTGLIRDIEAILRPLAVTGGIDCSQTGSFTAFSTMPSAFRGSIFVDPMEIPADADVIAGHFARQTIESRFPGSNLITILREPRARLLSHWFYLGNYTDDVLALYGDWGQTMALARCNLPEFISAPAIACHTDNLMTRMLLWPHDRVPPADFIAPQDDAMLITAARAAIDRFAFADVLENPAMHDRLIRFLRQTYGQTIWSRLERLIYARRAAPRNEAAPPKPGARQPMADELTDQCLSLLDQRSRLDRHLWRHVAARVLPQADLDALAETSYRRTVDRFDRLIAASQQARIDDAA</sequence>
<gene>
    <name evidence="1" type="ORF">SAMN05421828_12013</name>
</gene>
<dbReference type="EMBL" id="FTNE01000020">
    <property type="protein sequence ID" value="SIR22172.1"/>
    <property type="molecule type" value="Genomic_DNA"/>
</dbReference>
<reference evidence="1 2" key="1">
    <citation type="submission" date="2017-01" db="EMBL/GenBank/DDBJ databases">
        <authorList>
            <person name="Varghese N."/>
            <person name="Submissions S."/>
        </authorList>
    </citation>
    <scope>NUCLEOTIDE SEQUENCE [LARGE SCALE GENOMIC DNA]</scope>
    <source>
        <strain evidence="1 2">ATCC 35905</strain>
    </source>
</reference>
<dbReference type="Proteomes" id="UP000186308">
    <property type="component" value="Unassembled WGS sequence"/>
</dbReference>
<dbReference type="Gene3D" id="3.40.50.300">
    <property type="entry name" value="P-loop containing nucleotide triphosphate hydrolases"/>
    <property type="match status" value="1"/>
</dbReference>
<organism evidence="1 2">
    <name type="scientific">Acidiphilium rubrum</name>
    <dbReference type="NCBI Taxonomy" id="526"/>
    <lineage>
        <taxon>Bacteria</taxon>
        <taxon>Pseudomonadati</taxon>
        <taxon>Pseudomonadota</taxon>
        <taxon>Alphaproteobacteria</taxon>
        <taxon>Acetobacterales</taxon>
        <taxon>Acidocellaceae</taxon>
        <taxon>Acidiphilium</taxon>
    </lineage>
</organism>
<dbReference type="AlphaFoldDB" id="A0A8G2CME8"/>
<dbReference type="SUPFAM" id="SSF52540">
    <property type="entry name" value="P-loop containing nucleoside triphosphate hydrolases"/>
    <property type="match status" value="1"/>
</dbReference>
<protein>
    <recommendedName>
        <fullName evidence="3">Sulfotransferase family protein</fullName>
    </recommendedName>
</protein>
<comment type="caution">
    <text evidence="1">The sequence shown here is derived from an EMBL/GenBank/DDBJ whole genome shotgun (WGS) entry which is preliminary data.</text>
</comment>
<dbReference type="InterPro" id="IPR027417">
    <property type="entry name" value="P-loop_NTPase"/>
</dbReference>
<name>A0A8G2CME8_ACIRU</name>
<accession>A0A8G2CME8</accession>
<keyword evidence="2" id="KW-1185">Reference proteome</keyword>
<proteinExistence type="predicted"/>
<evidence type="ECO:0000313" key="2">
    <source>
        <dbReference type="Proteomes" id="UP000186308"/>
    </source>
</evidence>
<evidence type="ECO:0000313" key="1">
    <source>
        <dbReference type="EMBL" id="SIR22172.1"/>
    </source>
</evidence>
<evidence type="ECO:0008006" key="3">
    <source>
        <dbReference type="Google" id="ProtNLM"/>
    </source>
</evidence>